<dbReference type="PANTHER" id="PTHR30258:SF1">
    <property type="entry name" value="PROTEIN TRANSPORT PROTEIN HOFB HOMOLOG"/>
    <property type="match status" value="1"/>
</dbReference>
<protein>
    <recommendedName>
        <fullName evidence="4">Bacterial type II secretion system protein E domain-containing protein</fullName>
    </recommendedName>
</protein>
<dbReference type="GO" id="GO:0005524">
    <property type="term" value="F:ATP binding"/>
    <property type="evidence" value="ECO:0007669"/>
    <property type="project" value="UniProtKB-KW"/>
</dbReference>
<dbReference type="InterPro" id="IPR037257">
    <property type="entry name" value="T2SS_E_N_sf"/>
</dbReference>
<gene>
    <name evidence="5" type="ORF">A2Y75_03710</name>
</gene>
<feature type="domain" description="Bacterial type II secretion system protein E" evidence="4">
    <location>
        <begin position="381"/>
        <end position="395"/>
    </location>
</feature>
<dbReference type="FunFam" id="3.30.450.90:FF:000001">
    <property type="entry name" value="Type II secretion system ATPase GspE"/>
    <property type="match status" value="1"/>
</dbReference>
<evidence type="ECO:0000256" key="3">
    <source>
        <dbReference type="ARBA" id="ARBA00022840"/>
    </source>
</evidence>
<comment type="similarity">
    <text evidence="1">Belongs to the GSP E family.</text>
</comment>
<sequence length="561" mass="62034">MDKSCDDGLGSGLVENGFITDEQLTAALSIRKSSGLRLSEILLMEGYTSKEQLQQFMSEHVDMPYVKLTPDLIDVEAVRLIPANVARNYMVIPVTLVGDILTIAVSCPFDTAALDMLAFASGYNLEPVLSDEEDILEAIDYFFKDGGLEEEVMTWDEDGLEVVDRFSPDPQEEVKIDEAPIVKLINNLISRAIKEGASDIHIEPEDNLVRVRYRIDGVLMEAKVLPVEVHNALVSRIKVLAELDITERRLPQDGRFFVKYAGKEVDFRIVTAPTIYGESVTIRLLDQTNARVGLSDIGFNDKELRTVMHALEEPHGFILVTGPTGSGKTTTLYAILNEISDISKKVITIEDPVEYRLKLINQIPVNAKAGLDFASILRSVMRQDPDIILVGEIRDRETAGIAVQAALTGHLLLSTLHTTGAPETLPRLLDMGVESYYVREVIRLIIAQRLVRKLCPSCKEAYIPSPDALVGLGVAPKGDGVIYKASGCKHCSGVGYRGRTGVFEVMLMSDELRSLMSLEFRANQVRQKAVEEGMTTMWSNAAEKVIAGITSLEEIERNIPR</sequence>
<dbReference type="GO" id="GO:0005886">
    <property type="term" value="C:plasma membrane"/>
    <property type="evidence" value="ECO:0007669"/>
    <property type="project" value="TreeGrafter"/>
</dbReference>
<dbReference type="Gene3D" id="3.40.50.300">
    <property type="entry name" value="P-loop containing nucleotide triphosphate hydrolases"/>
    <property type="match status" value="1"/>
</dbReference>
<dbReference type="AlphaFoldDB" id="A0A1F2WHI0"/>
<dbReference type="InterPro" id="IPR027417">
    <property type="entry name" value="P-loop_NTPase"/>
</dbReference>
<dbReference type="SUPFAM" id="SSF52540">
    <property type="entry name" value="P-loop containing nucleoside triphosphate hydrolases"/>
    <property type="match status" value="1"/>
</dbReference>
<organism evidence="5 6">
    <name type="scientific">Candidatus Solincola sediminis</name>
    <dbReference type="NCBI Taxonomy" id="1797199"/>
    <lineage>
        <taxon>Bacteria</taxon>
        <taxon>Bacillati</taxon>
        <taxon>Actinomycetota</taxon>
        <taxon>Candidatus Geothermincolia</taxon>
        <taxon>Candidatus Geothermincolales</taxon>
        <taxon>Candidatus Geothermincolaceae</taxon>
        <taxon>Candidatus Solincola</taxon>
    </lineage>
</organism>
<dbReference type="SUPFAM" id="SSF160246">
    <property type="entry name" value="EspE N-terminal domain-like"/>
    <property type="match status" value="1"/>
</dbReference>
<dbReference type="Pfam" id="PF00437">
    <property type="entry name" value="T2SSE"/>
    <property type="match status" value="1"/>
</dbReference>
<evidence type="ECO:0000259" key="4">
    <source>
        <dbReference type="PROSITE" id="PS00662"/>
    </source>
</evidence>
<keyword evidence="2" id="KW-0547">Nucleotide-binding</keyword>
<dbReference type="InterPro" id="IPR003593">
    <property type="entry name" value="AAA+_ATPase"/>
</dbReference>
<name>A0A1F2WHI0_9ACTN</name>
<dbReference type="GO" id="GO:0016887">
    <property type="term" value="F:ATP hydrolysis activity"/>
    <property type="evidence" value="ECO:0007669"/>
    <property type="project" value="TreeGrafter"/>
</dbReference>
<dbReference type="PROSITE" id="PS00662">
    <property type="entry name" value="T2SP_E"/>
    <property type="match status" value="1"/>
</dbReference>
<dbReference type="InterPro" id="IPR001482">
    <property type="entry name" value="T2SS/T4SS_dom"/>
</dbReference>
<dbReference type="STRING" id="1797197.A2Y75_03710"/>
<evidence type="ECO:0000256" key="2">
    <source>
        <dbReference type="ARBA" id="ARBA00022741"/>
    </source>
</evidence>
<evidence type="ECO:0000256" key="1">
    <source>
        <dbReference type="ARBA" id="ARBA00006611"/>
    </source>
</evidence>
<keyword evidence="3" id="KW-0067">ATP-binding</keyword>
<dbReference type="InterPro" id="IPR007831">
    <property type="entry name" value="T2SS_GspE_N"/>
</dbReference>
<dbReference type="FunFam" id="3.40.50.300:FF:000398">
    <property type="entry name" value="Type IV pilus assembly ATPase PilB"/>
    <property type="match status" value="1"/>
</dbReference>
<evidence type="ECO:0000313" key="6">
    <source>
        <dbReference type="Proteomes" id="UP000177876"/>
    </source>
</evidence>
<proteinExistence type="inferred from homology"/>
<dbReference type="Gene3D" id="3.30.300.160">
    <property type="entry name" value="Type II secretion system, protein E, N-terminal domain"/>
    <property type="match status" value="1"/>
</dbReference>
<dbReference type="EMBL" id="MELK01000047">
    <property type="protein sequence ID" value="OFW56317.1"/>
    <property type="molecule type" value="Genomic_DNA"/>
</dbReference>
<dbReference type="CDD" id="cd01129">
    <property type="entry name" value="PulE-GspE-like"/>
    <property type="match status" value="1"/>
</dbReference>
<dbReference type="Gene3D" id="3.30.450.90">
    <property type="match status" value="1"/>
</dbReference>
<accession>A0A1F2WHI0</accession>
<evidence type="ECO:0000313" key="5">
    <source>
        <dbReference type="EMBL" id="OFW56317.1"/>
    </source>
</evidence>
<dbReference type="PANTHER" id="PTHR30258">
    <property type="entry name" value="TYPE II SECRETION SYSTEM PROTEIN GSPE-RELATED"/>
    <property type="match status" value="1"/>
</dbReference>
<reference evidence="5 6" key="1">
    <citation type="journal article" date="2016" name="Nat. Commun.">
        <title>Thousands of microbial genomes shed light on interconnected biogeochemical processes in an aquifer system.</title>
        <authorList>
            <person name="Anantharaman K."/>
            <person name="Brown C.T."/>
            <person name="Hug L.A."/>
            <person name="Sharon I."/>
            <person name="Castelle C.J."/>
            <person name="Probst A.J."/>
            <person name="Thomas B.C."/>
            <person name="Singh A."/>
            <person name="Wilkins M.J."/>
            <person name="Karaoz U."/>
            <person name="Brodie E.L."/>
            <person name="Williams K.H."/>
            <person name="Hubbard S.S."/>
            <person name="Banfield J.F."/>
        </authorList>
    </citation>
    <scope>NUCLEOTIDE SEQUENCE [LARGE SCALE GENOMIC DNA]</scope>
</reference>
<dbReference type="Pfam" id="PF05157">
    <property type="entry name" value="MshEN"/>
    <property type="match status" value="1"/>
</dbReference>
<dbReference type="Proteomes" id="UP000177876">
    <property type="component" value="Unassembled WGS sequence"/>
</dbReference>
<comment type="caution">
    <text evidence="5">The sequence shown here is derived from an EMBL/GenBank/DDBJ whole genome shotgun (WGS) entry which is preliminary data.</text>
</comment>
<dbReference type="SMART" id="SM00382">
    <property type="entry name" value="AAA"/>
    <property type="match status" value="1"/>
</dbReference>